<keyword evidence="5 6" id="KW-0472">Membrane</keyword>
<dbReference type="PANTHER" id="PTHR31040:SF1">
    <property type="entry name" value="NURIM"/>
    <property type="match status" value="1"/>
</dbReference>
<dbReference type="Pfam" id="PF06966">
    <property type="entry name" value="DUF1295"/>
    <property type="match status" value="1"/>
</dbReference>
<feature type="transmembrane region" description="Helical" evidence="6">
    <location>
        <begin position="46"/>
        <end position="67"/>
    </location>
</feature>
<evidence type="ECO:0000256" key="6">
    <source>
        <dbReference type="SAM" id="Phobius"/>
    </source>
</evidence>
<keyword evidence="7" id="KW-0489">Methyltransferase</keyword>
<dbReference type="RefSeq" id="WP_106144756.1">
    <property type="nucleotide sequence ID" value="NZ_PVYX01000001.1"/>
</dbReference>
<feature type="transmembrane region" description="Helical" evidence="6">
    <location>
        <begin position="118"/>
        <end position="141"/>
    </location>
</feature>
<name>A0A2T0MK70_9FLAO</name>
<comment type="subcellular location">
    <subcellularLocation>
        <location evidence="1">Membrane</location>
        <topology evidence="1">Multi-pass membrane protein</topology>
    </subcellularLocation>
</comment>
<dbReference type="Gene3D" id="1.20.120.1630">
    <property type="match status" value="1"/>
</dbReference>
<sequence>MKKVSMFLYSVIAYAIAFASILFWIASVGNLIPGLGIDREPQMSPLIAILYNLMLISLFGVQHSVMARKWFKELFAKYFPRPIERSTFVLFSGLLLFNLVYNWQPLGGTIWEIGPDSMWYYVLYVLFFMGWAILFISSFLINHFDLFGLRQTFLELQNKPYTQLNFKIISFYKYVRHPLYFGMLLGMWATPLMSITHLTFAIAITVYVVIGTSYEEKDLVNEFGDTYRAYQAKKPMLIPFTKRARKGVKSSIPNNI</sequence>
<feature type="transmembrane region" description="Helical" evidence="6">
    <location>
        <begin position="88"/>
        <end position="106"/>
    </location>
</feature>
<dbReference type="AlphaFoldDB" id="A0A2T0MK70"/>
<organism evidence="7 8">
    <name type="scientific">Flagellimonas meridianipacifica</name>
    <dbReference type="NCBI Taxonomy" id="1080225"/>
    <lineage>
        <taxon>Bacteria</taxon>
        <taxon>Pseudomonadati</taxon>
        <taxon>Bacteroidota</taxon>
        <taxon>Flavobacteriia</taxon>
        <taxon>Flavobacteriales</taxon>
        <taxon>Flavobacteriaceae</taxon>
        <taxon>Flagellimonas</taxon>
    </lineage>
</organism>
<dbReference type="GO" id="GO:0032259">
    <property type="term" value="P:methylation"/>
    <property type="evidence" value="ECO:0007669"/>
    <property type="project" value="UniProtKB-KW"/>
</dbReference>
<dbReference type="OrthoDB" id="9809773at2"/>
<proteinExistence type="inferred from homology"/>
<evidence type="ECO:0000256" key="3">
    <source>
        <dbReference type="ARBA" id="ARBA00022692"/>
    </source>
</evidence>
<evidence type="ECO:0000256" key="2">
    <source>
        <dbReference type="ARBA" id="ARBA00010631"/>
    </source>
</evidence>
<dbReference type="InterPro" id="IPR033580">
    <property type="entry name" value="Nurim-like"/>
</dbReference>
<feature type="transmembrane region" description="Helical" evidence="6">
    <location>
        <begin position="179"/>
        <end position="210"/>
    </location>
</feature>
<accession>A0A2T0MK70</accession>
<dbReference type="GO" id="GO:0008168">
    <property type="term" value="F:methyltransferase activity"/>
    <property type="evidence" value="ECO:0007669"/>
    <property type="project" value="UniProtKB-KW"/>
</dbReference>
<protein>
    <submittedName>
        <fullName evidence="7">Protein-S-isoprenylcysteine O-methyltransferase Ste14</fullName>
    </submittedName>
</protein>
<evidence type="ECO:0000256" key="5">
    <source>
        <dbReference type="ARBA" id="ARBA00023136"/>
    </source>
</evidence>
<reference evidence="7 8" key="1">
    <citation type="submission" date="2018-03" db="EMBL/GenBank/DDBJ databases">
        <title>Genomic Encyclopedia of Archaeal and Bacterial Type Strains, Phase II (KMG-II): from individual species to whole genera.</title>
        <authorList>
            <person name="Goeker M."/>
        </authorList>
    </citation>
    <scope>NUCLEOTIDE SEQUENCE [LARGE SCALE GENOMIC DNA]</scope>
    <source>
        <strain evidence="7 8">DSM 25027</strain>
    </source>
</reference>
<evidence type="ECO:0000256" key="4">
    <source>
        <dbReference type="ARBA" id="ARBA00022989"/>
    </source>
</evidence>
<dbReference type="PANTHER" id="PTHR31040">
    <property type="entry name" value="NURIM"/>
    <property type="match status" value="1"/>
</dbReference>
<evidence type="ECO:0000256" key="1">
    <source>
        <dbReference type="ARBA" id="ARBA00004141"/>
    </source>
</evidence>
<keyword evidence="7" id="KW-0808">Transferase</keyword>
<comment type="caution">
    <text evidence="7">The sequence shown here is derived from an EMBL/GenBank/DDBJ whole genome shotgun (WGS) entry which is preliminary data.</text>
</comment>
<dbReference type="GO" id="GO:0016020">
    <property type="term" value="C:membrane"/>
    <property type="evidence" value="ECO:0007669"/>
    <property type="project" value="UniProtKB-SubCell"/>
</dbReference>
<dbReference type="InterPro" id="IPR010721">
    <property type="entry name" value="UstE-like"/>
</dbReference>
<keyword evidence="8" id="KW-1185">Reference proteome</keyword>
<evidence type="ECO:0000313" key="7">
    <source>
        <dbReference type="EMBL" id="PRX57896.1"/>
    </source>
</evidence>
<gene>
    <name evidence="7" type="ORF">CLV81_1910</name>
</gene>
<keyword evidence="3 6" id="KW-0812">Transmembrane</keyword>
<feature type="transmembrane region" description="Helical" evidence="6">
    <location>
        <begin position="7"/>
        <end position="26"/>
    </location>
</feature>
<dbReference type="Proteomes" id="UP000237640">
    <property type="component" value="Unassembled WGS sequence"/>
</dbReference>
<dbReference type="EMBL" id="PVYX01000001">
    <property type="protein sequence ID" value="PRX57896.1"/>
    <property type="molecule type" value="Genomic_DNA"/>
</dbReference>
<keyword evidence="4 6" id="KW-1133">Transmembrane helix</keyword>
<comment type="similarity">
    <text evidence="2">Belongs to the nurim family.</text>
</comment>
<evidence type="ECO:0000313" key="8">
    <source>
        <dbReference type="Proteomes" id="UP000237640"/>
    </source>
</evidence>